<evidence type="ECO:0000313" key="2">
    <source>
        <dbReference type="EMBL" id="RJG38778.1"/>
    </source>
</evidence>
<reference evidence="2 3" key="2">
    <citation type="submission" date="2019-01" db="EMBL/GenBank/DDBJ databases">
        <title>Motilimonas pumilus sp. nov., isolated from the gut of sea cucumber (Apostichopus japonicus).</title>
        <authorList>
            <person name="Wang F.-Q."/>
            <person name="Ren L.-H."/>
            <person name="Lin Y.-W."/>
            <person name="Sun G.-H."/>
            <person name="Du Z.-J."/>
            <person name="Zhao J.-X."/>
            <person name="Liu X.-J."/>
            <person name="Liu L.-J."/>
        </authorList>
    </citation>
    <scope>NUCLEOTIDE SEQUENCE [LARGE SCALE GENOMIC DNA]</scope>
    <source>
        <strain evidence="2 3">PLHSC7-2</strain>
    </source>
</reference>
<comment type="caution">
    <text evidence="2">The sequence shown here is derived from an EMBL/GenBank/DDBJ whole genome shotgun (WGS) entry which is preliminary data.</text>
</comment>
<dbReference type="EMBL" id="QZCH01000038">
    <property type="protein sequence ID" value="RJG38778.1"/>
    <property type="molecule type" value="Genomic_DNA"/>
</dbReference>
<evidence type="ECO:0000256" key="1">
    <source>
        <dbReference type="SAM" id="Phobius"/>
    </source>
</evidence>
<feature type="transmembrane region" description="Helical" evidence="1">
    <location>
        <begin position="21"/>
        <end position="42"/>
    </location>
</feature>
<dbReference type="OrthoDB" id="346283at2"/>
<sequence length="240" mass="26721">MSDNKRYSFTLDESQVTKQRDLINSVVGVVGVICVFIIGTYTVHFGIGFFETSGQWGAFGDFFGGVLNPLIGFGSIILLSFAVAQNQNVIQITTHQLEITKRELAESTKALQGQEALLKQQQFESTFFRLLSKVESCLEVRLSGISLRMEAETLYKNASNVRNSEIIGNINGQEGVRYMQAVGALGEYFKHNCPSGRVNIYKKIALSTIGYEVINTFNQYYDKEGFSSEKNFLISLTSNA</sequence>
<keyword evidence="3" id="KW-1185">Reference proteome</keyword>
<feature type="transmembrane region" description="Helical" evidence="1">
    <location>
        <begin position="62"/>
        <end position="84"/>
    </location>
</feature>
<proteinExistence type="predicted"/>
<dbReference type="Proteomes" id="UP000283255">
    <property type="component" value="Unassembled WGS sequence"/>
</dbReference>
<evidence type="ECO:0008006" key="4">
    <source>
        <dbReference type="Google" id="ProtNLM"/>
    </source>
</evidence>
<protein>
    <recommendedName>
        <fullName evidence="4">Phage abortive infection protein</fullName>
    </recommendedName>
</protein>
<keyword evidence="1" id="KW-1133">Transmembrane helix</keyword>
<dbReference type="RefSeq" id="WP_119912325.1">
    <property type="nucleotide sequence ID" value="NZ_QZCH01000038.1"/>
</dbReference>
<name>A0A418YA21_9GAMM</name>
<evidence type="ECO:0000313" key="3">
    <source>
        <dbReference type="Proteomes" id="UP000283255"/>
    </source>
</evidence>
<keyword evidence="1" id="KW-0472">Membrane</keyword>
<reference evidence="2 3" key="1">
    <citation type="submission" date="2018-09" db="EMBL/GenBank/DDBJ databases">
        <authorList>
            <person name="Wang F."/>
        </authorList>
    </citation>
    <scope>NUCLEOTIDE SEQUENCE [LARGE SCALE GENOMIC DNA]</scope>
    <source>
        <strain evidence="2 3">PLHSC7-2</strain>
    </source>
</reference>
<keyword evidence="1" id="KW-0812">Transmembrane</keyword>
<organism evidence="2 3">
    <name type="scientific">Motilimonas pumila</name>
    <dbReference type="NCBI Taxonomy" id="2303987"/>
    <lineage>
        <taxon>Bacteria</taxon>
        <taxon>Pseudomonadati</taxon>
        <taxon>Pseudomonadota</taxon>
        <taxon>Gammaproteobacteria</taxon>
        <taxon>Alteromonadales</taxon>
        <taxon>Alteromonadales genera incertae sedis</taxon>
        <taxon>Motilimonas</taxon>
    </lineage>
</organism>
<accession>A0A418YA21</accession>
<dbReference type="AlphaFoldDB" id="A0A418YA21"/>
<gene>
    <name evidence="2" type="ORF">D1Z90_18715</name>
</gene>